<protein>
    <recommendedName>
        <fullName evidence="2">DUF6534 domain-containing protein</fullName>
    </recommendedName>
</protein>
<keyword evidence="1" id="KW-0472">Membrane</keyword>
<feature type="transmembrane region" description="Helical" evidence="1">
    <location>
        <begin position="91"/>
        <end position="108"/>
    </location>
</feature>
<feature type="transmembrane region" description="Helical" evidence="1">
    <location>
        <begin position="12"/>
        <end position="33"/>
    </location>
</feature>
<comment type="caution">
    <text evidence="3">The sequence shown here is derived from an EMBL/GenBank/DDBJ whole genome shotgun (WGS) entry which is preliminary data.</text>
</comment>
<sequence>MSEVDLRFGPMLIGVLLNMMLYGVVVTQMFTYYQRYTNDSAWIRYLMLYLLIVETANVVNQCGIIFEPLIIRYGTPTAINKIPKLLPADTILISIVSAPIQLFAAWRIRVITRAFILPGLVALLSLGAFGCGVNMSIKVYLASEFRNFGTLAEQAIVWLALSAACDVVIAVGLTHALYTRKTGFSVVDGQINRIIRLTLETGAFTALDALGNVMLFLVLPETNVNFIAAFPLSALYTCSILAMMNSRERRKTPDVEKATHTKPQGNHAQTSIVVSKFEAGVCCDN</sequence>
<dbReference type="OrthoDB" id="3265526at2759"/>
<feature type="transmembrane region" description="Helical" evidence="1">
    <location>
        <begin position="225"/>
        <end position="244"/>
    </location>
</feature>
<evidence type="ECO:0000259" key="2">
    <source>
        <dbReference type="Pfam" id="PF20152"/>
    </source>
</evidence>
<feature type="transmembrane region" description="Helical" evidence="1">
    <location>
        <begin position="115"/>
        <end position="135"/>
    </location>
</feature>
<keyword evidence="1" id="KW-0812">Transmembrane</keyword>
<dbReference type="InterPro" id="IPR045339">
    <property type="entry name" value="DUF6534"/>
</dbReference>
<evidence type="ECO:0000256" key="1">
    <source>
        <dbReference type="SAM" id="Phobius"/>
    </source>
</evidence>
<keyword evidence="4" id="KW-1185">Reference proteome</keyword>
<gene>
    <name evidence="3" type="ORF">MVEN_02574500</name>
</gene>
<dbReference type="Pfam" id="PF20152">
    <property type="entry name" value="DUF6534"/>
    <property type="match status" value="1"/>
</dbReference>
<feature type="transmembrane region" description="Helical" evidence="1">
    <location>
        <begin position="155"/>
        <end position="178"/>
    </location>
</feature>
<accession>A0A8H6WRF8</accession>
<dbReference type="PANTHER" id="PTHR40465:SF1">
    <property type="entry name" value="DUF6534 DOMAIN-CONTAINING PROTEIN"/>
    <property type="match status" value="1"/>
</dbReference>
<feature type="domain" description="DUF6534" evidence="2">
    <location>
        <begin position="162"/>
        <end position="248"/>
    </location>
</feature>
<evidence type="ECO:0000313" key="4">
    <source>
        <dbReference type="Proteomes" id="UP000620124"/>
    </source>
</evidence>
<feature type="transmembrane region" description="Helical" evidence="1">
    <location>
        <begin position="45"/>
        <end position="71"/>
    </location>
</feature>
<reference evidence="3" key="1">
    <citation type="submission" date="2020-05" db="EMBL/GenBank/DDBJ databases">
        <title>Mycena genomes resolve the evolution of fungal bioluminescence.</title>
        <authorList>
            <person name="Tsai I.J."/>
        </authorList>
    </citation>
    <scope>NUCLEOTIDE SEQUENCE</scope>
    <source>
        <strain evidence="3">CCC161011</strain>
    </source>
</reference>
<dbReference type="EMBL" id="JACAZI010000038">
    <property type="protein sequence ID" value="KAF7328169.1"/>
    <property type="molecule type" value="Genomic_DNA"/>
</dbReference>
<proteinExistence type="predicted"/>
<organism evidence="3 4">
    <name type="scientific">Mycena venus</name>
    <dbReference type="NCBI Taxonomy" id="2733690"/>
    <lineage>
        <taxon>Eukaryota</taxon>
        <taxon>Fungi</taxon>
        <taxon>Dikarya</taxon>
        <taxon>Basidiomycota</taxon>
        <taxon>Agaricomycotina</taxon>
        <taxon>Agaricomycetes</taxon>
        <taxon>Agaricomycetidae</taxon>
        <taxon>Agaricales</taxon>
        <taxon>Marasmiineae</taxon>
        <taxon>Mycenaceae</taxon>
        <taxon>Mycena</taxon>
    </lineage>
</organism>
<dbReference type="PANTHER" id="PTHR40465">
    <property type="entry name" value="CHROMOSOME 1, WHOLE GENOME SHOTGUN SEQUENCE"/>
    <property type="match status" value="1"/>
</dbReference>
<keyword evidence="1" id="KW-1133">Transmembrane helix</keyword>
<name>A0A8H6WRF8_9AGAR</name>
<dbReference type="AlphaFoldDB" id="A0A8H6WRF8"/>
<feature type="transmembrane region" description="Helical" evidence="1">
    <location>
        <begin position="199"/>
        <end position="219"/>
    </location>
</feature>
<dbReference type="Proteomes" id="UP000620124">
    <property type="component" value="Unassembled WGS sequence"/>
</dbReference>
<evidence type="ECO:0000313" key="3">
    <source>
        <dbReference type="EMBL" id="KAF7328169.1"/>
    </source>
</evidence>